<proteinExistence type="inferred from homology"/>
<dbReference type="EC" id="1.16.3.1" evidence="5"/>
<dbReference type="PROSITE" id="PS00818">
    <property type="entry name" value="DPS_1"/>
    <property type="match status" value="1"/>
</dbReference>
<evidence type="ECO:0000313" key="5">
    <source>
        <dbReference type="EMBL" id="GAK97145.1"/>
    </source>
</evidence>
<dbReference type="PRINTS" id="PR01346">
    <property type="entry name" value="HELNAPAPROT"/>
</dbReference>
<dbReference type="Pfam" id="PF00210">
    <property type="entry name" value="Ferritin"/>
    <property type="match status" value="1"/>
</dbReference>
<dbReference type="PANTHER" id="PTHR42932">
    <property type="entry name" value="GENERAL STRESS PROTEIN 20U"/>
    <property type="match status" value="1"/>
</dbReference>
<evidence type="ECO:0000256" key="2">
    <source>
        <dbReference type="RuleBase" id="RU003875"/>
    </source>
</evidence>
<dbReference type="InterPro" id="IPR008331">
    <property type="entry name" value="Ferritin_DPS_dom"/>
</dbReference>
<dbReference type="STRING" id="319236.BST91_04545"/>
<dbReference type="InterPro" id="IPR023188">
    <property type="entry name" value="DPS_DNA-bd_CS"/>
</dbReference>
<feature type="region of interest" description="Disordered" evidence="3">
    <location>
        <begin position="1"/>
        <end position="48"/>
    </location>
</feature>
<reference evidence="5" key="1">
    <citation type="journal article" date="2014" name="Genome Announc.">
        <title>Draft Genome Sequences of Marine Flavobacterium Nonlabens Strains NR17, NR24, NR27, NR32, NR33, and Ara13.</title>
        <authorList>
            <person name="Nakanishi M."/>
            <person name="Meirelles P."/>
            <person name="Suzuki R."/>
            <person name="Takatani N."/>
            <person name="Mino S."/>
            <person name="Suda W."/>
            <person name="Oshima K."/>
            <person name="Hattori M."/>
            <person name="Ohkuma M."/>
            <person name="Hosokawa M."/>
            <person name="Miyashita K."/>
            <person name="Thompson F.L."/>
            <person name="Niwa A."/>
            <person name="Sawabe T."/>
            <person name="Sawabe T."/>
        </authorList>
    </citation>
    <scope>NUCLEOTIDE SEQUENCE [LARGE SCALE GENOMIC DNA]</scope>
    <source>
        <strain evidence="5">JCM 19294</strain>
    </source>
</reference>
<dbReference type="eggNOG" id="COG0783">
    <property type="taxonomic scope" value="Bacteria"/>
</dbReference>
<keyword evidence="6" id="KW-1185">Reference proteome</keyword>
<dbReference type="GO" id="GO:0004322">
    <property type="term" value="F:ferroxidase activity"/>
    <property type="evidence" value="ECO:0007669"/>
    <property type="project" value="UniProtKB-EC"/>
</dbReference>
<organism evidence="5 6">
    <name type="scientific">Nonlabens tegetincola</name>
    <dbReference type="NCBI Taxonomy" id="323273"/>
    <lineage>
        <taxon>Bacteria</taxon>
        <taxon>Pseudomonadati</taxon>
        <taxon>Bacteroidota</taxon>
        <taxon>Flavobacteriia</taxon>
        <taxon>Flavobacteriales</taxon>
        <taxon>Flavobacteriaceae</taxon>
        <taxon>Nonlabens</taxon>
    </lineage>
</organism>
<evidence type="ECO:0000256" key="1">
    <source>
        <dbReference type="ARBA" id="ARBA00009497"/>
    </source>
</evidence>
<feature type="compositionally biased region" description="Low complexity" evidence="3">
    <location>
        <begin position="33"/>
        <end position="48"/>
    </location>
</feature>
<dbReference type="Gene3D" id="1.20.1260.10">
    <property type="match status" value="1"/>
</dbReference>
<gene>
    <name evidence="5" type="ORF">JCM19294_651</name>
</gene>
<comment type="similarity">
    <text evidence="1 2">Belongs to the Dps family.</text>
</comment>
<dbReference type="CDD" id="cd01043">
    <property type="entry name" value="DPS"/>
    <property type="match status" value="1"/>
</dbReference>
<evidence type="ECO:0000259" key="4">
    <source>
        <dbReference type="Pfam" id="PF00210"/>
    </source>
</evidence>
<dbReference type="AlphaFoldDB" id="A0A090Q2A6"/>
<feature type="compositionally biased region" description="Basic and acidic residues" evidence="3">
    <location>
        <begin position="1"/>
        <end position="30"/>
    </location>
</feature>
<protein>
    <submittedName>
        <fullName evidence="5">Non-specific DNA-binding protein Dps</fullName>
        <ecNumber evidence="5">1.16.3.1</ecNumber>
    </submittedName>
</protein>
<evidence type="ECO:0000313" key="6">
    <source>
        <dbReference type="Proteomes" id="UP000029221"/>
    </source>
</evidence>
<evidence type="ECO:0000256" key="3">
    <source>
        <dbReference type="SAM" id="MobiDB-lite"/>
    </source>
</evidence>
<dbReference type="Proteomes" id="UP000029221">
    <property type="component" value="Unassembled WGS sequence"/>
</dbReference>
<dbReference type="GO" id="GO:0008199">
    <property type="term" value="F:ferric iron binding"/>
    <property type="evidence" value="ECO:0007669"/>
    <property type="project" value="InterPro"/>
</dbReference>
<dbReference type="InterPro" id="IPR012347">
    <property type="entry name" value="Ferritin-like"/>
</dbReference>
<accession>A0A090Q2A6</accession>
<feature type="domain" description="Ferritin/DPS" evidence="4">
    <location>
        <begin position="67"/>
        <end position="205"/>
    </location>
</feature>
<dbReference type="InterPro" id="IPR009078">
    <property type="entry name" value="Ferritin-like_SF"/>
</dbReference>
<keyword evidence="5" id="KW-0238">DNA-binding</keyword>
<dbReference type="PANTHER" id="PTHR42932:SF1">
    <property type="entry name" value="GENERAL STRESS PROTEIN 20U"/>
    <property type="match status" value="1"/>
</dbReference>
<name>A0A090Q2A6_9FLAO</name>
<dbReference type="EMBL" id="BBML01000004">
    <property type="protein sequence ID" value="GAK97145.1"/>
    <property type="molecule type" value="Genomic_DNA"/>
</dbReference>
<dbReference type="GO" id="GO:0003677">
    <property type="term" value="F:DNA binding"/>
    <property type="evidence" value="ECO:0007669"/>
    <property type="project" value="UniProtKB-KW"/>
</dbReference>
<keyword evidence="5" id="KW-0560">Oxidoreductase</keyword>
<sequence length="213" mass="24921">MERKFEPKNREQYLSDFGDRSRPEQFDVKEPVTTTHTESNSTQNQTTNTTMSYLNLDKQKTATTVTELNVLLADYHLYYQKLRNFHWNVVGHNFFDLHEKFEQMYDEAKIKVDEIAERILTLRYQPTSNLSEYLELSSIEESKSEHTDVEMVKQLLSDHGKLITQMRKVVEVADAAGDEGTIDLIGAYIRELEKESWMLDAWVMNTSDTHKSI</sequence>
<comment type="caution">
    <text evidence="5">The sequence shown here is derived from an EMBL/GenBank/DDBJ whole genome shotgun (WGS) entry which is preliminary data.</text>
</comment>
<dbReference type="SUPFAM" id="SSF47240">
    <property type="entry name" value="Ferritin-like"/>
    <property type="match status" value="1"/>
</dbReference>
<dbReference type="InterPro" id="IPR002177">
    <property type="entry name" value="DPS_DNA-bd"/>
</dbReference>